<evidence type="ECO:0000313" key="2">
    <source>
        <dbReference type="EMBL" id="CSD12994.1"/>
    </source>
</evidence>
<dbReference type="EMBL" id="CWQJ01000002">
    <property type="protein sequence ID" value="CSB62296.1"/>
    <property type="molecule type" value="Genomic_DNA"/>
</dbReference>
<proteinExistence type="predicted"/>
<evidence type="ECO:0000313" key="4">
    <source>
        <dbReference type="Proteomes" id="UP000046067"/>
    </source>
</evidence>
<dbReference type="AlphaFoldDB" id="A0A656AF92"/>
<protein>
    <submittedName>
        <fullName evidence="2">Uncharacterized protein</fullName>
    </submittedName>
</protein>
<dbReference type="Proteomes" id="UP000041770">
    <property type="component" value="Unassembled WGS sequence"/>
</dbReference>
<accession>A0A656AF92</accession>
<name>A0A656AF92_VIBCL</name>
<organism evidence="2 3">
    <name type="scientific">Vibrio cholerae</name>
    <dbReference type="NCBI Taxonomy" id="666"/>
    <lineage>
        <taxon>Bacteria</taxon>
        <taxon>Pseudomonadati</taxon>
        <taxon>Pseudomonadota</taxon>
        <taxon>Gammaproteobacteria</taxon>
        <taxon>Vibrionales</taxon>
        <taxon>Vibrionaceae</taxon>
        <taxon>Vibrio</taxon>
    </lineage>
</organism>
<dbReference type="Proteomes" id="UP000046067">
    <property type="component" value="Unassembled WGS sequence"/>
</dbReference>
<evidence type="ECO:0000313" key="3">
    <source>
        <dbReference type="Proteomes" id="UP000041770"/>
    </source>
</evidence>
<dbReference type="EMBL" id="CWQY01000029">
    <property type="protein sequence ID" value="CSD12994.1"/>
    <property type="molecule type" value="Genomic_DNA"/>
</dbReference>
<sequence>MRINLPNLNKPAATCSKPVRRIAANKYCTPWLATKLTITTAIAPVAPEIIPGRPPKMEVIRPTINAA</sequence>
<evidence type="ECO:0000313" key="1">
    <source>
        <dbReference type="EMBL" id="CSB62296.1"/>
    </source>
</evidence>
<reference evidence="3 4" key="1">
    <citation type="submission" date="2015-07" db="EMBL/GenBank/DDBJ databases">
        <authorList>
            <consortium name="Pathogen Informatics"/>
        </authorList>
    </citation>
    <scope>NUCLEOTIDE SEQUENCE [LARGE SCALE GENOMIC DNA]</scope>
    <source>
        <strain evidence="2 3">A316</strain>
        <strain evidence="1 4">A325</strain>
    </source>
</reference>
<gene>
    <name evidence="2" type="ORF">ERS013200_03270</name>
    <name evidence="1" type="ORF">ERS013201_00481</name>
</gene>